<feature type="compositionally biased region" description="Polar residues" evidence="1">
    <location>
        <begin position="1"/>
        <end position="18"/>
    </location>
</feature>
<dbReference type="AlphaFoldDB" id="A0A7Y9RZC7"/>
<comment type="caution">
    <text evidence="2">The sequence shown here is derived from an EMBL/GenBank/DDBJ whole genome shotgun (WGS) entry which is preliminary data.</text>
</comment>
<proteinExistence type="predicted"/>
<feature type="region of interest" description="Disordered" evidence="1">
    <location>
        <begin position="1"/>
        <end position="77"/>
    </location>
</feature>
<name>A0A7Y9RZC7_9ACTN</name>
<evidence type="ECO:0000256" key="1">
    <source>
        <dbReference type="SAM" id="MobiDB-lite"/>
    </source>
</evidence>
<dbReference type="EMBL" id="JACCAA010000001">
    <property type="protein sequence ID" value="NYG58261.1"/>
    <property type="molecule type" value="Genomic_DNA"/>
</dbReference>
<organism evidence="2 3">
    <name type="scientific">Nocardioides daedukensis</name>
    <dbReference type="NCBI Taxonomy" id="634462"/>
    <lineage>
        <taxon>Bacteria</taxon>
        <taxon>Bacillati</taxon>
        <taxon>Actinomycetota</taxon>
        <taxon>Actinomycetes</taxon>
        <taxon>Propionibacteriales</taxon>
        <taxon>Nocardioidaceae</taxon>
        <taxon>Nocardioides</taxon>
    </lineage>
</organism>
<keyword evidence="3" id="KW-1185">Reference proteome</keyword>
<dbReference type="Proteomes" id="UP000540656">
    <property type="component" value="Unassembled WGS sequence"/>
</dbReference>
<protein>
    <submittedName>
        <fullName evidence="2">Uncharacterized protein</fullName>
    </submittedName>
</protein>
<feature type="compositionally biased region" description="Polar residues" evidence="1">
    <location>
        <begin position="48"/>
        <end position="73"/>
    </location>
</feature>
<accession>A0A7Y9RZC7</accession>
<evidence type="ECO:0000313" key="3">
    <source>
        <dbReference type="Proteomes" id="UP000540656"/>
    </source>
</evidence>
<feature type="region of interest" description="Disordered" evidence="1">
    <location>
        <begin position="97"/>
        <end position="161"/>
    </location>
</feature>
<sequence>MKNPNPSKKQTPTKNCQNYCLLPKEPSNQPNNQPPKGRRPSRKPDGYNNINSSTFDTLLSSQESHTPTTNPNRASLRGNLQKLTGVISACQFGLNLSVSPSRHAPVEPSRAASWRTPRSSSEPREGWPPGPGSGPFGLAPGACGDRENIMRSPPDGQIEMT</sequence>
<evidence type="ECO:0000313" key="2">
    <source>
        <dbReference type="EMBL" id="NYG58261.1"/>
    </source>
</evidence>
<reference evidence="2 3" key="1">
    <citation type="submission" date="2020-07" db="EMBL/GenBank/DDBJ databases">
        <title>Sequencing the genomes of 1000 actinobacteria strains.</title>
        <authorList>
            <person name="Klenk H.-P."/>
        </authorList>
    </citation>
    <scope>NUCLEOTIDE SEQUENCE [LARGE SCALE GENOMIC DNA]</scope>
    <source>
        <strain evidence="2 3">DSM 23819</strain>
    </source>
</reference>
<gene>
    <name evidence="2" type="ORF">BJ980_001184</name>
</gene>